<dbReference type="PANTHER" id="PTHR11220">
    <property type="entry name" value="HEME-BINDING PROTEIN-RELATED"/>
    <property type="match status" value="1"/>
</dbReference>
<sequence length="162" mass="17779">MGSREVMLVVVLACVALTLVESTAVPESVLRLFGVGGDVRGEACGPQVDIETPACQVVESRGKYELRKYMDTEIWAETLVANSSYEGAAFTGFYRCFNFISGKNSKNMKIEMTGPVHISPAPDAKGYKVAFFVPSRSEFMALFNQRIFMISSLQSSLSRACH</sequence>
<comment type="caution">
    <text evidence="3">The sequence shown here is derived from an EMBL/GenBank/DDBJ whole genome shotgun (WGS) entry which is preliminary data.</text>
</comment>
<proteinExistence type="inferred from homology"/>
<evidence type="ECO:0000256" key="2">
    <source>
        <dbReference type="SAM" id="SignalP"/>
    </source>
</evidence>
<accession>A0A8T0HJU5</accession>
<comment type="similarity">
    <text evidence="1">Belongs to the HEBP family.</text>
</comment>
<keyword evidence="4" id="KW-1185">Reference proteome</keyword>
<dbReference type="PANTHER" id="PTHR11220:SF71">
    <property type="entry name" value="SOUL HEME-BINDING PROTEIN"/>
    <property type="match status" value="1"/>
</dbReference>
<evidence type="ECO:0000313" key="3">
    <source>
        <dbReference type="EMBL" id="KAG0571062.1"/>
    </source>
</evidence>
<feature type="signal peptide" evidence="2">
    <location>
        <begin position="1"/>
        <end position="22"/>
    </location>
</feature>
<dbReference type="Pfam" id="PF04832">
    <property type="entry name" value="SOUL"/>
    <property type="match status" value="1"/>
</dbReference>
<name>A0A8T0HJU5_CERPU</name>
<dbReference type="SUPFAM" id="SSF55136">
    <property type="entry name" value="Probable bacterial effector-binding domain"/>
    <property type="match status" value="1"/>
</dbReference>
<evidence type="ECO:0000256" key="1">
    <source>
        <dbReference type="ARBA" id="ARBA00009817"/>
    </source>
</evidence>
<gene>
    <name evidence="3" type="ORF">KC19_6G208200</name>
</gene>
<feature type="chain" id="PRO_5035749370" evidence="2">
    <location>
        <begin position="23"/>
        <end position="162"/>
    </location>
</feature>
<keyword evidence="2" id="KW-0732">Signal</keyword>
<organism evidence="3 4">
    <name type="scientific">Ceratodon purpureus</name>
    <name type="common">Fire moss</name>
    <name type="synonym">Dicranum purpureum</name>
    <dbReference type="NCBI Taxonomy" id="3225"/>
    <lineage>
        <taxon>Eukaryota</taxon>
        <taxon>Viridiplantae</taxon>
        <taxon>Streptophyta</taxon>
        <taxon>Embryophyta</taxon>
        <taxon>Bryophyta</taxon>
        <taxon>Bryophytina</taxon>
        <taxon>Bryopsida</taxon>
        <taxon>Dicranidae</taxon>
        <taxon>Pseudoditrichales</taxon>
        <taxon>Ditrichaceae</taxon>
        <taxon>Ceratodon</taxon>
    </lineage>
</organism>
<dbReference type="AlphaFoldDB" id="A0A8T0HJU5"/>
<dbReference type="Gene3D" id="3.20.80.10">
    <property type="entry name" value="Regulatory factor, effector binding domain"/>
    <property type="match status" value="1"/>
</dbReference>
<dbReference type="InterPro" id="IPR011256">
    <property type="entry name" value="Reg_factor_effector_dom_sf"/>
</dbReference>
<dbReference type="EMBL" id="CM026427">
    <property type="protein sequence ID" value="KAG0571062.1"/>
    <property type="molecule type" value="Genomic_DNA"/>
</dbReference>
<evidence type="ECO:0000313" key="4">
    <source>
        <dbReference type="Proteomes" id="UP000822688"/>
    </source>
</evidence>
<protein>
    <submittedName>
        <fullName evidence="3">Uncharacterized protein</fullName>
    </submittedName>
</protein>
<reference evidence="3 4" key="1">
    <citation type="submission" date="2020-06" db="EMBL/GenBank/DDBJ databases">
        <title>WGS assembly of Ceratodon purpureus strain R40.</title>
        <authorList>
            <person name="Carey S.B."/>
            <person name="Jenkins J."/>
            <person name="Shu S."/>
            <person name="Lovell J.T."/>
            <person name="Sreedasyam A."/>
            <person name="Maumus F."/>
            <person name="Tiley G.P."/>
            <person name="Fernandez-Pozo N."/>
            <person name="Barry K."/>
            <person name="Chen C."/>
            <person name="Wang M."/>
            <person name="Lipzen A."/>
            <person name="Daum C."/>
            <person name="Saski C.A."/>
            <person name="Payton A.C."/>
            <person name="Mcbreen J.C."/>
            <person name="Conrad R.E."/>
            <person name="Kollar L.M."/>
            <person name="Olsson S."/>
            <person name="Huttunen S."/>
            <person name="Landis J.B."/>
            <person name="Wickett N.J."/>
            <person name="Johnson M.G."/>
            <person name="Rensing S.A."/>
            <person name="Grimwood J."/>
            <person name="Schmutz J."/>
            <person name="Mcdaniel S.F."/>
        </authorList>
    </citation>
    <scope>NUCLEOTIDE SEQUENCE [LARGE SCALE GENOMIC DNA]</scope>
    <source>
        <strain evidence="3 4">R40</strain>
    </source>
</reference>
<dbReference type="InterPro" id="IPR006917">
    <property type="entry name" value="SOUL_heme-bd"/>
</dbReference>
<dbReference type="Proteomes" id="UP000822688">
    <property type="component" value="Chromosome 6"/>
</dbReference>